<dbReference type="RefSeq" id="XP_032331529.1">
    <property type="nucleotide sequence ID" value="XM_032475638.1"/>
</dbReference>
<evidence type="ECO:0000313" key="3">
    <source>
        <dbReference type="RefSeq" id="XP_032331529.1"/>
    </source>
</evidence>
<reference evidence="3" key="1">
    <citation type="submission" date="2025-08" db="UniProtKB">
        <authorList>
            <consortium name="RefSeq"/>
        </authorList>
    </citation>
    <scope>IDENTIFICATION</scope>
    <source>
        <tissue evidence="3">Ear skin</tissue>
    </source>
</reference>
<proteinExistence type="predicted"/>
<gene>
    <name evidence="3" type="primary">LOC116662191</name>
</gene>
<keyword evidence="2" id="KW-1185">Reference proteome</keyword>
<sequence length="216" mass="23226">MAASSDPQHRAGPRRWVRSVCGGHGAPRAAAGAVGPDSGFIAEMQGSPQGGPCFIRGKCKWGRYKSPATERPHQLQNRRGRPFLEMQTTEVAPLPSCQLLSWMKDTRTGAGGPARQHCAHFSTAEDRGTRTRRPVRPSGKTDSLAPVKDSTVFVRKQPFPPPAGLRGPPTQCHGSRGLPGDVKSPQISPVQRRVTVPLPGDIVWPQCGQDACVFLA</sequence>
<dbReference type="KEGG" id="cfr:116662191"/>
<evidence type="ECO:0000313" key="2">
    <source>
        <dbReference type="Proteomes" id="UP000694856"/>
    </source>
</evidence>
<organism evidence="2 3">
    <name type="scientific">Camelus ferus</name>
    <name type="common">Wild bactrian camel</name>
    <name type="synonym">Camelus bactrianus ferus</name>
    <dbReference type="NCBI Taxonomy" id="419612"/>
    <lineage>
        <taxon>Eukaryota</taxon>
        <taxon>Metazoa</taxon>
        <taxon>Chordata</taxon>
        <taxon>Craniata</taxon>
        <taxon>Vertebrata</taxon>
        <taxon>Euteleostomi</taxon>
        <taxon>Mammalia</taxon>
        <taxon>Eutheria</taxon>
        <taxon>Laurasiatheria</taxon>
        <taxon>Artiodactyla</taxon>
        <taxon>Tylopoda</taxon>
        <taxon>Camelidae</taxon>
        <taxon>Camelus</taxon>
    </lineage>
</organism>
<dbReference type="Proteomes" id="UP000694856">
    <property type="component" value="Chromosome X"/>
</dbReference>
<dbReference type="AlphaFoldDB" id="A0A8B8SP61"/>
<dbReference type="GeneID" id="116662191"/>
<protein>
    <submittedName>
        <fullName evidence="3">Uncharacterized protein LOC116662191</fullName>
    </submittedName>
</protein>
<accession>A0A8B8SP61</accession>
<name>A0A8B8SP61_CAMFR</name>
<evidence type="ECO:0000256" key="1">
    <source>
        <dbReference type="SAM" id="MobiDB-lite"/>
    </source>
</evidence>
<feature type="region of interest" description="Disordered" evidence="1">
    <location>
        <begin position="108"/>
        <end position="188"/>
    </location>
</feature>